<protein>
    <recommendedName>
        <fullName evidence="5 12">Homoserine dehydrogenase</fullName>
        <ecNumber evidence="4 12">1.1.1.3</ecNumber>
    </recommendedName>
</protein>
<organism evidence="16 17">
    <name type="scientific">Metabacillus lacus</name>
    <dbReference type="NCBI Taxonomy" id="1983721"/>
    <lineage>
        <taxon>Bacteria</taxon>
        <taxon>Bacillati</taxon>
        <taxon>Bacillota</taxon>
        <taxon>Bacilli</taxon>
        <taxon>Bacillales</taxon>
        <taxon>Bacillaceae</taxon>
        <taxon>Metabacillus</taxon>
    </lineage>
</organism>
<feature type="domain" description="Aspartate/homoserine dehydrogenase NAD-binding" evidence="15">
    <location>
        <begin position="10"/>
        <end position="128"/>
    </location>
</feature>
<dbReference type="AlphaFoldDB" id="A0A7X2LZ62"/>
<evidence type="ECO:0000259" key="14">
    <source>
        <dbReference type="Pfam" id="PF00742"/>
    </source>
</evidence>
<dbReference type="PANTHER" id="PTHR43331:SF1">
    <property type="entry name" value="HOMOSERINE DEHYDROGENASE"/>
    <property type="match status" value="1"/>
</dbReference>
<keyword evidence="12" id="KW-0521">NADP</keyword>
<keyword evidence="8 12" id="KW-0560">Oxidoreductase</keyword>
<dbReference type="EMBL" id="WKKI01000027">
    <property type="protein sequence ID" value="MRX73086.1"/>
    <property type="molecule type" value="Genomic_DNA"/>
</dbReference>
<accession>A0A7X2LZ62</accession>
<dbReference type="UniPathway" id="UPA00051">
    <property type="reaction ID" value="UER00465"/>
</dbReference>
<dbReference type="Pfam" id="PF00742">
    <property type="entry name" value="Homoserine_dh"/>
    <property type="match status" value="1"/>
</dbReference>
<dbReference type="Proteomes" id="UP000448867">
    <property type="component" value="Unassembled WGS sequence"/>
</dbReference>
<dbReference type="Gene3D" id="3.30.360.10">
    <property type="entry name" value="Dihydrodipicolinate Reductase, domain 2"/>
    <property type="match status" value="1"/>
</dbReference>
<reference evidence="16 17" key="1">
    <citation type="submission" date="2019-11" db="EMBL/GenBank/DDBJ databases">
        <title>Bacillus lacus genome.</title>
        <authorList>
            <person name="Allen C.J."/>
            <person name="Newman J.D."/>
        </authorList>
    </citation>
    <scope>NUCLEOTIDE SEQUENCE [LARGE SCALE GENOMIC DNA]</scope>
    <source>
        <strain evidence="16 17">KCTC 33946</strain>
    </source>
</reference>
<keyword evidence="7 12" id="KW-0791">Threonine biosynthesis</keyword>
<evidence type="ECO:0000256" key="10">
    <source>
        <dbReference type="ARBA" id="ARBA00023167"/>
    </source>
</evidence>
<evidence type="ECO:0000256" key="6">
    <source>
        <dbReference type="ARBA" id="ARBA00022605"/>
    </source>
</evidence>
<dbReference type="FunFam" id="3.30.360.10:FF:000005">
    <property type="entry name" value="Homoserine dehydrogenase"/>
    <property type="match status" value="1"/>
</dbReference>
<evidence type="ECO:0000259" key="15">
    <source>
        <dbReference type="Pfam" id="PF03447"/>
    </source>
</evidence>
<evidence type="ECO:0000256" key="3">
    <source>
        <dbReference type="ARBA" id="ARBA00006753"/>
    </source>
</evidence>
<comment type="catalytic activity">
    <reaction evidence="11">
        <text>L-homoserine + NADP(+) = L-aspartate 4-semialdehyde + NADPH + H(+)</text>
        <dbReference type="Rhea" id="RHEA:15761"/>
        <dbReference type="ChEBI" id="CHEBI:15378"/>
        <dbReference type="ChEBI" id="CHEBI:57476"/>
        <dbReference type="ChEBI" id="CHEBI:57783"/>
        <dbReference type="ChEBI" id="CHEBI:58349"/>
        <dbReference type="ChEBI" id="CHEBI:537519"/>
        <dbReference type="EC" id="1.1.1.3"/>
    </reaction>
    <physiologicalReaction direction="right-to-left" evidence="11">
        <dbReference type="Rhea" id="RHEA:15763"/>
    </physiologicalReaction>
</comment>
<evidence type="ECO:0000256" key="1">
    <source>
        <dbReference type="ARBA" id="ARBA00005056"/>
    </source>
</evidence>
<name>A0A7X2LZ62_9BACI</name>
<dbReference type="UniPathway" id="UPA00050">
    <property type="reaction ID" value="UER00063"/>
</dbReference>
<evidence type="ECO:0000256" key="5">
    <source>
        <dbReference type="ARBA" id="ARBA00013376"/>
    </source>
</evidence>
<comment type="caution">
    <text evidence="16">The sequence shown here is derived from an EMBL/GenBank/DDBJ whole genome shotgun (WGS) entry which is preliminary data.</text>
</comment>
<evidence type="ECO:0000256" key="13">
    <source>
        <dbReference type="RuleBase" id="RU004171"/>
    </source>
</evidence>
<evidence type="ECO:0000256" key="8">
    <source>
        <dbReference type="ARBA" id="ARBA00023002"/>
    </source>
</evidence>
<sequence>MDVIRIALLGYGTVGKGVHQTIQLQQERLQTLLGKRVELAGVLVKNINKHHIEDSSVLLTDNCEELFSLGNIHVVIDAIVGREPGFSYLKRAIQNGTHIITANKELFAHHGRELKSLADEKGVSIGYEATVGAGIPIIQTLSKLLQVNKVKRIQGILNGTSNFILSSMREKGLSFQEALKEAQEKGYAESDPGNDIEGRDAYFKALVLSDLAYGKKPEEEHTLLKGITDITIEQINYFSSLNLRFKHVAEIVKAPGKISCAVRPVLVSPEHPLYQVEYEQNAIAVETTIAGRITLQGLGAGMYPTASAVIEDLVQLENQHSQPVWREDVHLEAEEIEQSLWILPIRLEKQLKDKKKILGKLGSKCLIAKNLDEESLELRDHALEVLGGIDLPQIQGLQKSVKIS</sequence>
<feature type="domain" description="Homoserine dehydrogenase catalytic" evidence="14">
    <location>
        <begin position="136"/>
        <end position="314"/>
    </location>
</feature>
<keyword evidence="10 12" id="KW-0486">Methionine biosynthesis</keyword>
<dbReference type="OrthoDB" id="9808167at2"/>
<dbReference type="InterPro" id="IPR005106">
    <property type="entry name" value="Asp/hSer_DH_NAD-bd"/>
</dbReference>
<evidence type="ECO:0000256" key="7">
    <source>
        <dbReference type="ARBA" id="ARBA00022697"/>
    </source>
</evidence>
<evidence type="ECO:0000313" key="16">
    <source>
        <dbReference type="EMBL" id="MRX73086.1"/>
    </source>
</evidence>
<dbReference type="PANTHER" id="PTHR43331">
    <property type="entry name" value="HOMOSERINE DEHYDROGENASE"/>
    <property type="match status" value="1"/>
</dbReference>
<comment type="pathway">
    <text evidence="2 12">Amino-acid biosynthesis; L-methionine biosynthesis via de novo pathway; L-homoserine from L-aspartate: step 3/3.</text>
</comment>
<dbReference type="GO" id="GO:0050661">
    <property type="term" value="F:NADP binding"/>
    <property type="evidence" value="ECO:0007669"/>
    <property type="project" value="InterPro"/>
</dbReference>
<dbReference type="GO" id="GO:0009086">
    <property type="term" value="P:methionine biosynthetic process"/>
    <property type="evidence" value="ECO:0007669"/>
    <property type="project" value="UniProtKB-KW"/>
</dbReference>
<dbReference type="Gene3D" id="3.40.50.720">
    <property type="entry name" value="NAD(P)-binding Rossmann-like Domain"/>
    <property type="match status" value="1"/>
</dbReference>
<keyword evidence="6 12" id="KW-0028">Amino-acid biosynthesis</keyword>
<dbReference type="GO" id="GO:0004412">
    <property type="term" value="F:homoserine dehydrogenase activity"/>
    <property type="evidence" value="ECO:0007669"/>
    <property type="project" value="UniProtKB-EC"/>
</dbReference>
<proteinExistence type="inferred from homology"/>
<dbReference type="GO" id="GO:0009088">
    <property type="term" value="P:threonine biosynthetic process"/>
    <property type="evidence" value="ECO:0007669"/>
    <property type="project" value="UniProtKB-UniPathway"/>
</dbReference>
<evidence type="ECO:0000313" key="17">
    <source>
        <dbReference type="Proteomes" id="UP000448867"/>
    </source>
</evidence>
<evidence type="ECO:0000256" key="11">
    <source>
        <dbReference type="ARBA" id="ARBA00048841"/>
    </source>
</evidence>
<dbReference type="SUPFAM" id="SSF51735">
    <property type="entry name" value="NAD(P)-binding Rossmann-fold domains"/>
    <property type="match status" value="1"/>
</dbReference>
<dbReference type="InterPro" id="IPR019811">
    <property type="entry name" value="HDH_CS"/>
</dbReference>
<dbReference type="InterPro" id="IPR036291">
    <property type="entry name" value="NAD(P)-bd_dom_sf"/>
</dbReference>
<evidence type="ECO:0000256" key="12">
    <source>
        <dbReference type="RuleBase" id="RU000579"/>
    </source>
</evidence>
<dbReference type="PROSITE" id="PS01042">
    <property type="entry name" value="HOMOSER_DHGENASE"/>
    <property type="match status" value="1"/>
</dbReference>
<comment type="pathway">
    <text evidence="1 12">Amino-acid biosynthesis; L-threonine biosynthesis; L-threonine from L-aspartate: step 3/5.</text>
</comment>
<evidence type="ECO:0000256" key="2">
    <source>
        <dbReference type="ARBA" id="ARBA00005062"/>
    </source>
</evidence>
<evidence type="ECO:0000256" key="9">
    <source>
        <dbReference type="ARBA" id="ARBA00023053"/>
    </source>
</evidence>
<dbReference type="Pfam" id="PF03447">
    <property type="entry name" value="NAD_binding_3"/>
    <property type="match status" value="1"/>
</dbReference>
<comment type="similarity">
    <text evidence="3 13">Belongs to the homoserine dehydrogenase family.</text>
</comment>
<keyword evidence="17" id="KW-1185">Reference proteome</keyword>
<dbReference type="InterPro" id="IPR001342">
    <property type="entry name" value="HDH_cat"/>
</dbReference>
<evidence type="ECO:0000256" key="4">
    <source>
        <dbReference type="ARBA" id="ARBA00013213"/>
    </source>
</evidence>
<dbReference type="EC" id="1.1.1.3" evidence="4 12"/>
<dbReference type="RefSeq" id="WP_154308405.1">
    <property type="nucleotide sequence ID" value="NZ_WKKI01000027.1"/>
</dbReference>
<keyword evidence="9" id="KW-0915">Sodium</keyword>
<dbReference type="SUPFAM" id="SSF55347">
    <property type="entry name" value="Glyceraldehyde-3-phosphate dehydrogenase-like, C-terminal domain"/>
    <property type="match status" value="1"/>
</dbReference>
<gene>
    <name evidence="16" type="ORF">GJU40_13135</name>
</gene>
<dbReference type="NCBIfam" id="NF004976">
    <property type="entry name" value="PRK06349.1"/>
    <property type="match status" value="1"/>
</dbReference>